<name>A0A1H6ZQS9_9RHOB</name>
<dbReference type="STRING" id="1227549.SAMN05444007_10596"/>
<reference evidence="2 3" key="1">
    <citation type="submission" date="2016-10" db="EMBL/GenBank/DDBJ databases">
        <authorList>
            <person name="de Groot N.N."/>
        </authorList>
    </citation>
    <scope>NUCLEOTIDE SEQUENCE [LARGE SCALE GENOMIC DNA]</scope>
    <source>
        <strain evidence="2 3">DSM 29340</strain>
    </source>
</reference>
<proteinExistence type="predicted"/>
<evidence type="ECO:0000313" key="2">
    <source>
        <dbReference type="EMBL" id="SEJ51165.1"/>
    </source>
</evidence>
<dbReference type="EMBL" id="FNYD01000005">
    <property type="protein sequence ID" value="SEJ51165.1"/>
    <property type="molecule type" value="Genomic_DNA"/>
</dbReference>
<protein>
    <recommendedName>
        <fullName evidence="4">Molybdopterin-guanine dinucleotide biosynthesis protein A</fullName>
    </recommendedName>
</protein>
<feature type="region of interest" description="Disordered" evidence="1">
    <location>
        <begin position="159"/>
        <end position="184"/>
    </location>
</feature>
<accession>A0A1H6ZQS9</accession>
<sequence>MASAAIHIDMPLGVIVRKIPGVTRWAQWNWRAVAVLPGAGPADWVELRREGDAVEYHAATLPLTLWAAEAEAYLANLSDKQPSIYLVLRDEARDGQPLDAVLVTASPYEAQDYADTGEEIVEKIPMTEGLIAWVRDFALEHHRDEHFVKRKRDKARVDRVEDGKGDARIRQPADVYRAPRRAMQ</sequence>
<dbReference type="RefSeq" id="WP_092365847.1">
    <property type="nucleotide sequence ID" value="NZ_BMGV01000005.1"/>
</dbReference>
<dbReference type="InterPro" id="IPR021736">
    <property type="entry name" value="DUF3305"/>
</dbReference>
<dbReference type="OrthoDB" id="7271084at2"/>
<organism evidence="2 3">
    <name type="scientific">Cribrihabitans marinus</name>
    <dbReference type="NCBI Taxonomy" id="1227549"/>
    <lineage>
        <taxon>Bacteria</taxon>
        <taxon>Pseudomonadati</taxon>
        <taxon>Pseudomonadota</taxon>
        <taxon>Alphaproteobacteria</taxon>
        <taxon>Rhodobacterales</taxon>
        <taxon>Paracoccaceae</taxon>
        <taxon>Cribrihabitans</taxon>
    </lineage>
</organism>
<dbReference type="Pfam" id="PF11749">
    <property type="entry name" value="DUF3305"/>
    <property type="match status" value="1"/>
</dbReference>
<evidence type="ECO:0000313" key="3">
    <source>
        <dbReference type="Proteomes" id="UP000199379"/>
    </source>
</evidence>
<gene>
    <name evidence="2" type="ORF">SAMN05444007_10596</name>
</gene>
<evidence type="ECO:0000256" key="1">
    <source>
        <dbReference type="SAM" id="MobiDB-lite"/>
    </source>
</evidence>
<evidence type="ECO:0008006" key="4">
    <source>
        <dbReference type="Google" id="ProtNLM"/>
    </source>
</evidence>
<dbReference type="Proteomes" id="UP000199379">
    <property type="component" value="Unassembled WGS sequence"/>
</dbReference>
<feature type="compositionally biased region" description="Basic and acidic residues" evidence="1">
    <location>
        <begin position="159"/>
        <end position="171"/>
    </location>
</feature>
<dbReference type="AlphaFoldDB" id="A0A1H6ZQS9"/>
<keyword evidence="3" id="KW-1185">Reference proteome</keyword>